<dbReference type="InterPro" id="IPR013783">
    <property type="entry name" value="Ig-like_fold"/>
</dbReference>
<proteinExistence type="predicted"/>
<accession>F2N939</accession>
<evidence type="ECO:0000259" key="2">
    <source>
        <dbReference type="Pfam" id="PF16586"/>
    </source>
</evidence>
<dbReference type="RefSeq" id="WP_013709457.1">
    <property type="nucleotide sequence ID" value="NC_015389.1"/>
</dbReference>
<dbReference type="Proteomes" id="UP000006851">
    <property type="component" value="Chromosome"/>
</dbReference>
<dbReference type="eggNOG" id="COG2730">
    <property type="taxonomic scope" value="Bacteria"/>
</dbReference>
<dbReference type="OrthoDB" id="127163at2"/>
<dbReference type="EMBL" id="CP002628">
    <property type="protein sequence ID" value="AEB07715.1"/>
    <property type="molecule type" value="Genomic_DNA"/>
</dbReference>
<organism evidence="3 4">
    <name type="scientific">Coriobacterium glomerans (strain ATCC 49209 / DSM 20642 / JCM 10262 / PW2)</name>
    <dbReference type="NCBI Taxonomy" id="700015"/>
    <lineage>
        <taxon>Bacteria</taxon>
        <taxon>Bacillati</taxon>
        <taxon>Actinomycetota</taxon>
        <taxon>Coriobacteriia</taxon>
        <taxon>Coriobacteriales</taxon>
        <taxon>Coriobacteriaceae</taxon>
        <taxon>Coriobacterium</taxon>
    </lineage>
</organism>
<dbReference type="Gene3D" id="3.20.20.80">
    <property type="entry name" value="Glycosidases"/>
    <property type="match status" value="1"/>
</dbReference>
<sequence length="539" mass="60818">MEISAVKTETWRAAILTFESKEEYANPFLDVVITAAFTGPAGEQIIREAYWDGGCIYRVSFAPTAPGTWGYALVAPPRCGLNGVTGTVEAVPYRGDLAIYRHGFLKVAEGGRHLAYDDGTPFFWLGDTHWEFAFGERWDESNHPEMDSQFKGMVDRRVNQGFTVYQTNLRSDLGPGAHLFWRKDGPDVPNVEFYQQELDRRMLYLADAGLINALGQAWFFSVQGDGGVEHQKHLARYLVARYGALPIVWTLAGEIAGYDADADLRAARIDGWREVALEIERRCGYATLQTAHYTNERPFADYYQDEDWFDFTLNQAGHGDYLIRATDYADFFADHPRKPFVEGEALYELCSTLEEMGCRKCTDDMLRRVAYMTIQMGGCGYTYGAQGIWDNVWEKPAEPDPMMAIFNRFGVTWAEAVDAPGAAQMGYMRRFYEENRFWELVPYHMGAPEGNLFAKKRPLATVSSDLARIIAYYGDTARKGLVIDGVAEGSIYRMRWFDPRTGVYRDGECAPATSGSVELPVKPDLGDWLAVLEREGQQG</sequence>
<dbReference type="Pfam" id="PF16586">
    <property type="entry name" value="DUF5060"/>
    <property type="match status" value="1"/>
</dbReference>
<dbReference type="Gene3D" id="2.60.40.10">
    <property type="entry name" value="Immunoglobulins"/>
    <property type="match status" value="1"/>
</dbReference>
<dbReference type="STRING" id="700015.Corgl_1616"/>
<gene>
    <name evidence="3" type="ordered locus">Corgl_1616</name>
</gene>
<dbReference type="KEGG" id="cgo:Corgl_1616"/>
<dbReference type="InterPro" id="IPR025277">
    <property type="entry name" value="Apiosidase-like_cat_dom"/>
</dbReference>
<dbReference type="Pfam" id="PF13204">
    <property type="entry name" value="Apiosidase"/>
    <property type="match status" value="1"/>
</dbReference>
<dbReference type="PANTHER" id="PTHR37836:SF2">
    <property type="entry name" value="DUF4038 DOMAIN-CONTAINING PROTEIN"/>
    <property type="match status" value="1"/>
</dbReference>
<evidence type="ECO:0000313" key="4">
    <source>
        <dbReference type="Proteomes" id="UP000006851"/>
    </source>
</evidence>
<evidence type="ECO:0008006" key="5">
    <source>
        <dbReference type="Google" id="ProtNLM"/>
    </source>
</evidence>
<evidence type="ECO:0000313" key="3">
    <source>
        <dbReference type="EMBL" id="AEB07715.1"/>
    </source>
</evidence>
<reference evidence="4" key="1">
    <citation type="journal article" date="2013" name="Stand. Genomic Sci.">
        <title>Complete genome sequence of Coriobacterium glomerans type strain (PW2(T)) from the midgut of Pyrrhocoris apterus L. (red soldier bug).</title>
        <authorList>
            <person name="Stackebrandt E."/>
            <person name="Zeytun A."/>
            <person name="Lapidus A."/>
            <person name="Nolan M."/>
            <person name="Lucas S."/>
            <person name="Hammon N."/>
            <person name="Deshpande S."/>
            <person name="Cheng J.F."/>
            <person name="Tapia R."/>
            <person name="Goodwin L.A."/>
            <person name="Pitluck S."/>
            <person name="Liolios K."/>
            <person name="Pagani I."/>
            <person name="Ivanova N."/>
            <person name="Mavromatis K."/>
            <person name="Mikhailova N."/>
            <person name="Huntemann M."/>
            <person name="Pati A."/>
            <person name="Chen A."/>
            <person name="Palaniappan K."/>
            <person name="Chang Y.J."/>
            <person name="Land M."/>
            <person name="Hauser L."/>
            <person name="Rohde M."/>
            <person name="Pukall R."/>
            <person name="Goker M."/>
            <person name="Detter J.C."/>
            <person name="Woyke T."/>
            <person name="Bristow J."/>
            <person name="Eisen J.A."/>
            <person name="Markowitz V."/>
            <person name="Hugenholtz P."/>
            <person name="Kyrpides N.C."/>
            <person name="Klenk H.P."/>
        </authorList>
    </citation>
    <scope>NUCLEOTIDE SEQUENCE</scope>
    <source>
        <strain evidence="4">ATCC 49209 / DSM 20642 / JCM 10262 / PW2</strain>
    </source>
</reference>
<dbReference type="GO" id="GO:0005975">
    <property type="term" value="P:carbohydrate metabolic process"/>
    <property type="evidence" value="ECO:0007669"/>
    <property type="project" value="UniProtKB-ARBA"/>
</dbReference>
<feature type="domain" description="DUF5060" evidence="2">
    <location>
        <begin position="8"/>
        <end position="72"/>
    </location>
</feature>
<evidence type="ECO:0000259" key="1">
    <source>
        <dbReference type="Pfam" id="PF13204"/>
    </source>
</evidence>
<dbReference type="InterPro" id="IPR032260">
    <property type="entry name" value="DUF5060"/>
</dbReference>
<dbReference type="PANTHER" id="PTHR37836">
    <property type="entry name" value="LMO1036 PROTEIN"/>
    <property type="match status" value="1"/>
</dbReference>
<keyword evidence="4" id="KW-1185">Reference proteome</keyword>
<protein>
    <recommendedName>
        <fullName evidence="5">DUF4038 domain-containing protein</fullName>
    </recommendedName>
</protein>
<dbReference type="HOGENOM" id="CLU_023504_3_0_11"/>
<dbReference type="AlphaFoldDB" id="F2N939"/>
<name>F2N939_CORGP</name>
<feature type="domain" description="Apiosidase-like catalytic" evidence="1">
    <location>
        <begin position="109"/>
        <end position="439"/>
    </location>
</feature>